<dbReference type="AlphaFoldDB" id="A0A1I3DDI8"/>
<feature type="transmembrane region" description="Helical" evidence="1">
    <location>
        <begin position="57"/>
        <end position="77"/>
    </location>
</feature>
<dbReference type="Proteomes" id="UP000199287">
    <property type="component" value="Unassembled WGS sequence"/>
</dbReference>
<feature type="transmembrane region" description="Helical" evidence="1">
    <location>
        <begin position="97"/>
        <end position="120"/>
    </location>
</feature>
<dbReference type="EMBL" id="FOQA01000003">
    <property type="protein sequence ID" value="SFH84777.1"/>
    <property type="molecule type" value="Genomic_DNA"/>
</dbReference>
<keyword evidence="1" id="KW-1133">Transmembrane helix</keyword>
<feature type="transmembrane region" description="Helical" evidence="1">
    <location>
        <begin position="150"/>
        <end position="171"/>
    </location>
</feature>
<evidence type="ECO:0000256" key="1">
    <source>
        <dbReference type="SAM" id="Phobius"/>
    </source>
</evidence>
<sequence length="249" mass="28973">MCLNEIYISFYNFFFSLIIVMILGIRINRVFNEYIVENTYYVTDTDDRKKCSLVLKVTLYFIWLLLAGASIICVYTILKVMFSLYEYIQFITESDYISLFLSSAFFLVFPRLMYLIFYWLDKPISRTLGGSNLSIAISTIIRQLLKKLRLLHTIIFLNVFVFVYLVLNGFAGDIFTNNEVRNYVDSLIVFNAIVAGIPSLKIKLFDELINYITETDKILDRIFDESVILNPVALSKTISNFNTTGLWPK</sequence>
<reference evidence="3" key="1">
    <citation type="submission" date="2016-10" db="EMBL/GenBank/DDBJ databases">
        <authorList>
            <person name="Varghese N."/>
            <person name="Submissions S."/>
        </authorList>
    </citation>
    <scope>NUCLEOTIDE SEQUENCE [LARGE SCALE GENOMIC DNA]</scope>
    <source>
        <strain evidence="3">Z-7934</strain>
    </source>
</reference>
<keyword evidence="1" id="KW-0472">Membrane</keyword>
<protein>
    <submittedName>
        <fullName evidence="2">Uncharacterized protein</fullName>
    </submittedName>
</protein>
<name>A0A1I3DDI8_9FIRM</name>
<evidence type="ECO:0000313" key="2">
    <source>
        <dbReference type="EMBL" id="SFH84777.1"/>
    </source>
</evidence>
<dbReference type="RefSeq" id="WP_093371304.1">
    <property type="nucleotide sequence ID" value="NZ_FOQA01000003.1"/>
</dbReference>
<feature type="transmembrane region" description="Helical" evidence="1">
    <location>
        <begin position="6"/>
        <end position="25"/>
    </location>
</feature>
<keyword evidence="3" id="KW-1185">Reference proteome</keyword>
<proteinExistence type="predicted"/>
<gene>
    <name evidence="2" type="ORF">SAMN05192551_103254</name>
</gene>
<feature type="transmembrane region" description="Helical" evidence="1">
    <location>
        <begin position="183"/>
        <end position="200"/>
    </location>
</feature>
<keyword evidence="1" id="KW-0812">Transmembrane</keyword>
<dbReference type="STRING" id="69895.SAMN05192551_103254"/>
<evidence type="ECO:0000313" key="3">
    <source>
        <dbReference type="Proteomes" id="UP000199287"/>
    </source>
</evidence>
<organism evidence="2 3">
    <name type="scientific">Tindallia magadiensis</name>
    <dbReference type="NCBI Taxonomy" id="69895"/>
    <lineage>
        <taxon>Bacteria</taxon>
        <taxon>Bacillati</taxon>
        <taxon>Bacillota</taxon>
        <taxon>Clostridia</taxon>
        <taxon>Peptostreptococcales</taxon>
        <taxon>Tindalliaceae</taxon>
        <taxon>Tindallia</taxon>
    </lineage>
</organism>
<accession>A0A1I3DDI8</accession>